<reference evidence="8" key="1">
    <citation type="journal article" date="2020" name="Stud. Mycol.">
        <title>101 Dothideomycetes genomes: a test case for predicting lifestyles and emergence of pathogens.</title>
        <authorList>
            <person name="Haridas S."/>
            <person name="Albert R."/>
            <person name="Binder M."/>
            <person name="Bloem J."/>
            <person name="Labutti K."/>
            <person name="Salamov A."/>
            <person name="Andreopoulos B."/>
            <person name="Baker S."/>
            <person name="Barry K."/>
            <person name="Bills G."/>
            <person name="Bluhm B."/>
            <person name="Cannon C."/>
            <person name="Castanera R."/>
            <person name="Culley D."/>
            <person name="Daum C."/>
            <person name="Ezra D."/>
            <person name="Gonzalez J."/>
            <person name="Henrissat B."/>
            <person name="Kuo A."/>
            <person name="Liang C."/>
            <person name="Lipzen A."/>
            <person name="Lutzoni F."/>
            <person name="Magnuson J."/>
            <person name="Mondo S."/>
            <person name="Nolan M."/>
            <person name="Ohm R."/>
            <person name="Pangilinan J."/>
            <person name="Park H.-J."/>
            <person name="Ramirez L."/>
            <person name="Alfaro M."/>
            <person name="Sun H."/>
            <person name="Tritt A."/>
            <person name="Yoshinaga Y."/>
            <person name="Zwiers L.-H."/>
            <person name="Turgeon B."/>
            <person name="Goodwin S."/>
            <person name="Spatafora J."/>
            <person name="Crous P."/>
            <person name="Grigoriev I."/>
        </authorList>
    </citation>
    <scope>NUCLEOTIDE SEQUENCE</scope>
    <source>
        <strain evidence="8">CBS 675.92</strain>
    </source>
</reference>
<dbReference type="SMART" id="SM00829">
    <property type="entry name" value="PKS_ER"/>
    <property type="match status" value="1"/>
</dbReference>
<dbReference type="InterPro" id="IPR013149">
    <property type="entry name" value="ADH-like_C"/>
</dbReference>
<comment type="cofactor">
    <cofactor evidence="1">
        <name>Zn(2+)</name>
        <dbReference type="ChEBI" id="CHEBI:29105"/>
    </cofactor>
</comment>
<dbReference type="SUPFAM" id="SSF50129">
    <property type="entry name" value="GroES-like"/>
    <property type="match status" value="2"/>
</dbReference>
<dbReference type="CDD" id="cd08297">
    <property type="entry name" value="CAD3"/>
    <property type="match status" value="1"/>
</dbReference>
<proteinExistence type="inferred from homology"/>
<dbReference type="EMBL" id="ML977020">
    <property type="protein sequence ID" value="KAF1951124.1"/>
    <property type="molecule type" value="Genomic_DNA"/>
</dbReference>
<dbReference type="InterPro" id="IPR020843">
    <property type="entry name" value="ER"/>
</dbReference>
<dbReference type="AlphaFoldDB" id="A0A6A5TG54"/>
<evidence type="ECO:0000256" key="2">
    <source>
        <dbReference type="ARBA" id="ARBA00008072"/>
    </source>
</evidence>
<organism evidence="8 9">
    <name type="scientific">Byssothecium circinans</name>
    <dbReference type="NCBI Taxonomy" id="147558"/>
    <lineage>
        <taxon>Eukaryota</taxon>
        <taxon>Fungi</taxon>
        <taxon>Dikarya</taxon>
        <taxon>Ascomycota</taxon>
        <taxon>Pezizomycotina</taxon>
        <taxon>Dothideomycetes</taxon>
        <taxon>Pleosporomycetidae</taxon>
        <taxon>Pleosporales</taxon>
        <taxon>Massarineae</taxon>
        <taxon>Massarinaceae</taxon>
        <taxon>Byssothecium</taxon>
    </lineage>
</organism>
<dbReference type="Gene3D" id="3.90.180.10">
    <property type="entry name" value="Medium-chain alcohol dehydrogenases, catalytic domain"/>
    <property type="match status" value="1"/>
</dbReference>
<keyword evidence="9" id="KW-1185">Reference proteome</keyword>
<dbReference type="PANTHER" id="PTHR42940:SF5">
    <property type="entry name" value="ALCOHOL DEHYDROGENASE 2"/>
    <property type="match status" value="1"/>
</dbReference>
<dbReference type="GO" id="GO:0005737">
    <property type="term" value="C:cytoplasm"/>
    <property type="evidence" value="ECO:0007669"/>
    <property type="project" value="TreeGrafter"/>
</dbReference>
<sequence>MASTSTMEIPKKNKAAVYDKPGTISTKVVELEVPEPGPGEVLVNLYDLLSLPFSLYLGISTSPLTHPNYRTHSGVCHSDMGIMLNSWKSLPFPTQAGQVGGHEGVGKIVKMGPGTEGTAVKLGQRVGIKWMAGICEACEACRAGFDANCFNGKISGYYTPGTFQQYVVSPANYVTPIPDGLDSAAAAPLLCAGVTVYSALRKSGAEAGNFVVISGAGGGLGHIAVQFAARAIGNRVIGIDHSSKKDIVLESGAEHFIPIDGTPDIEAAVKALTNGLGAHAVLVIAGNNAAYASSVALLRFGGRVVCVGIPEGEPVPIKGAFPGLIAVKEVQIVGSAVGNRKEAIDTLDFAARGIVKTHYRVEKMEKLTEVFGEMERQGVKGRVVLDLS</sequence>
<evidence type="ECO:0000313" key="9">
    <source>
        <dbReference type="Proteomes" id="UP000800035"/>
    </source>
</evidence>
<dbReference type="PANTHER" id="PTHR42940">
    <property type="entry name" value="ALCOHOL DEHYDROGENASE 1-RELATED"/>
    <property type="match status" value="1"/>
</dbReference>
<protein>
    <submittedName>
        <fullName evidence="8">Alcohol dehydrogenase-like protein</fullName>
    </submittedName>
</protein>
<dbReference type="InterPro" id="IPR011032">
    <property type="entry name" value="GroES-like_sf"/>
</dbReference>
<dbReference type="Proteomes" id="UP000800035">
    <property type="component" value="Unassembled WGS sequence"/>
</dbReference>
<name>A0A6A5TG54_9PLEO</name>
<evidence type="ECO:0000256" key="3">
    <source>
        <dbReference type="ARBA" id="ARBA00022723"/>
    </source>
</evidence>
<evidence type="ECO:0000256" key="1">
    <source>
        <dbReference type="ARBA" id="ARBA00001947"/>
    </source>
</evidence>
<dbReference type="InterPro" id="IPR013154">
    <property type="entry name" value="ADH-like_N"/>
</dbReference>
<dbReference type="Gene3D" id="3.40.50.720">
    <property type="entry name" value="NAD(P)-binding Rossmann-like Domain"/>
    <property type="match status" value="1"/>
</dbReference>
<dbReference type="GO" id="GO:0046872">
    <property type="term" value="F:metal ion binding"/>
    <property type="evidence" value="ECO:0007669"/>
    <property type="project" value="UniProtKB-KW"/>
</dbReference>
<comment type="similarity">
    <text evidence="2">Belongs to the zinc-containing alcohol dehydrogenase family.</text>
</comment>
<keyword evidence="4" id="KW-0862">Zinc</keyword>
<dbReference type="FunFam" id="3.40.50.720:FF:000039">
    <property type="entry name" value="Alcohol dehydrogenase AdhP"/>
    <property type="match status" value="1"/>
</dbReference>
<evidence type="ECO:0000256" key="4">
    <source>
        <dbReference type="ARBA" id="ARBA00022833"/>
    </source>
</evidence>
<keyword evidence="5" id="KW-0560">Oxidoreductase</keyword>
<evidence type="ECO:0000313" key="8">
    <source>
        <dbReference type="EMBL" id="KAF1951124.1"/>
    </source>
</evidence>
<dbReference type="OrthoDB" id="1879366at2759"/>
<keyword evidence="6" id="KW-0520">NAD</keyword>
<keyword evidence="3" id="KW-0479">Metal-binding</keyword>
<dbReference type="SUPFAM" id="SSF51735">
    <property type="entry name" value="NAD(P)-binding Rossmann-fold domains"/>
    <property type="match status" value="1"/>
</dbReference>
<dbReference type="GO" id="GO:0004022">
    <property type="term" value="F:alcohol dehydrogenase (NAD+) activity"/>
    <property type="evidence" value="ECO:0007669"/>
    <property type="project" value="TreeGrafter"/>
</dbReference>
<accession>A0A6A5TG54</accession>
<dbReference type="InterPro" id="IPR036291">
    <property type="entry name" value="NAD(P)-bd_dom_sf"/>
</dbReference>
<feature type="domain" description="Enoyl reductase (ER)" evidence="7">
    <location>
        <begin position="22"/>
        <end position="385"/>
    </location>
</feature>
<evidence type="ECO:0000256" key="5">
    <source>
        <dbReference type="ARBA" id="ARBA00023002"/>
    </source>
</evidence>
<dbReference type="Pfam" id="PF00107">
    <property type="entry name" value="ADH_zinc_N"/>
    <property type="match status" value="1"/>
</dbReference>
<dbReference type="Pfam" id="PF08240">
    <property type="entry name" value="ADH_N"/>
    <property type="match status" value="1"/>
</dbReference>
<evidence type="ECO:0000259" key="7">
    <source>
        <dbReference type="SMART" id="SM00829"/>
    </source>
</evidence>
<gene>
    <name evidence="8" type="ORF">CC80DRAFT_539249</name>
</gene>
<evidence type="ECO:0000256" key="6">
    <source>
        <dbReference type="ARBA" id="ARBA00023027"/>
    </source>
</evidence>